<dbReference type="Proteomes" id="UP001472866">
    <property type="component" value="Chromosome 15"/>
</dbReference>
<evidence type="ECO:0000313" key="3">
    <source>
        <dbReference type="Proteomes" id="UP001472866"/>
    </source>
</evidence>
<proteinExistence type="predicted"/>
<dbReference type="EMBL" id="CP151515">
    <property type="protein sequence ID" value="WZN66375.1"/>
    <property type="molecule type" value="Genomic_DNA"/>
</dbReference>
<gene>
    <name evidence="1" type="ORF">HKI87_15g79400</name>
    <name evidence="2" type="ORF">HKI87_15g79420</name>
</gene>
<evidence type="ECO:0000313" key="2">
    <source>
        <dbReference type="EMBL" id="WZN66377.1"/>
    </source>
</evidence>
<name>A0AAX4PK17_9CHLO</name>
<sequence>MKAMGVFGAAEGSAQSARALRRMEEVAEILVGRQGATVEEDIPVAVEKSAGSSSMQGNPVKLSHEVLAGILEEALEPAR</sequence>
<dbReference type="AlphaFoldDB" id="A0AAX4PK17"/>
<evidence type="ECO:0000313" key="1">
    <source>
        <dbReference type="EMBL" id="WZN66375.1"/>
    </source>
</evidence>
<keyword evidence="3" id="KW-1185">Reference proteome</keyword>
<reference evidence="1 3" key="1">
    <citation type="submission" date="2024-03" db="EMBL/GenBank/DDBJ databases">
        <title>Complete genome sequence of the green alga Chloropicon roscoffensis RCC1871.</title>
        <authorList>
            <person name="Lemieux C."/>
            <person name="Pombert J.-F."/>
            <person name="Otis C."/>
            <person name="Turmel M."/>
        </authorList>
    </citation>
    <scope>NUCLEOTIDE SEQUENCE [LARGE SCALE GENOMIC DNA]</scope>
    <source>
        <strain evidence="1 3">RCC1871</strain>
    </source>
</reference>
<organism evidence="1 3">
    <name type="scientific">Chloropicon roscoffensis</name>
    <dbReference type="NCBI Taxonomy" id="1461544"/>
    <lineage>
        <taxon>Eukaryota</taxon>
        <taxon>Viridiplantae</taxon>
        <taxon>Chlorophyta</taxon>
        <taxon>Chloropicophyceae</taxon>
        <taxon>Chloropicales</taxon>
        <taxon>Chloropicaceae</taxon>
        <taxon>Chloropicon</taxon>
    </lineage>
</organism>
<protein>
    <submittedName>
        <fullName evidence="1">Uncharacterized protein</fullName>
    </submittedName>
</protein>
<accession>A0AAX4PK17</accession>
<dbReference type="EMBL" id="CP151515">
    <property type="protein sequence ID" value="WZN66377.1"/>
    <property type="molecule type" value="Genomic_DNA"/>
</dbReference>